<dbReference type="Gene3D" id="3.30.160.60">
    <property type="entry name" value="Classic Zinc Finger"/>
    <property type="match status" value="2"/>
</dbReference>
<keyword evidence="4 10" id="KW-0863">Zinc-finger</keyword>
<dbReference type="PROSITE" id="PS00028">
    <property type="entry name" value="ZINC_FINGER_C2H2_1"/>
    <property type="match status" value="2"/>
</dbReference>
<keyword evidence="5" id="KW-0862">Zinc</keyword>
<evidence type="ECO:0000256" key="6">
    <source>
        <dbReference type="ARBA" id="ARBA00023015"/>
    </source>
</evidence>
<feature type="compositionally biased region" description="Basic residues" evidence="11">
    <location>
        <begin position="1"/>
        <end position="10"/>
    </location>
</feature>
<feature type="region of interest" description="Disordered" evidence="11">
    <location>
        <begin position="348"/>
        <end position="389"/>
    </location>
</feature>
<dbReference type="SUPFAM" id="SSF57667">
    <property type="entry name" value="beta-beta-alpha zinc fingers"/>
    <property type="match status" value="1"/>
</dbReference>
<dbReference type="InterPro" id="IPR036236">
    <property type="entry name" value="Znf_C2H2_sf"/>
</dbReference>
<dbReference type="PANTHER" id="PTHR24384">
    <property type="entry name" value="FINGER PUTATIVE TRANSCRIPTION FACTOR FAMILY-RELATED"/>
    <property type="match status" value="1"/>
</dbReference>
<dbReference type="FunFam" id="3.30.160.60:FF:000072">
    <property type="entry name" value="zinc finger protein 143 isoform X1"/>
    <property type="match status" value="1"/>
</dbReference>
<dbReference type="InterPro" id="IPR050752">
    <property type="entry name" value="C2H2-ZF_domain"/>
</dbReference>
<evidence type="ECO:0000256" key="3">
    <source>
        <dbReference type="ARBA" id="ARBA00022737"/>
    </source>
</evidence>
<keyword evidence="14" id="KW-1185">Reference proteome</keyword>
<evidence type="ECO:0000313" key="13">
    <source>
        <dbReference type="EMBL" id="GMM36571.1"/>
    </source>
</evidence>
<keyword evidence="7" id="KW-0238">DNA-binding</keyword>
<feature type="region of interest" description="Disordered" evidence="11">
    <location>
        <begin position="1"/>
        <end position="95"/>
    </location>
</feature>
<feature type="compositionally biased region" description="Low complexity" evidence="11">
    <location>
        <begin position="470"/>
        <end position="488"/>
    </location>
</feature>
<keyword evidence="8" id="KW-0804">Transcription</keyword>
<proteinExistence type="predicted"/>
<feature type="region of interest" description="Disordered" evidence="11">
    <location>
        <begin position="459"/>
        <end position="557"/>
    </location>
</feature>
<evidence type="ECO:0000256" key="7">
    <source>
        <dbReference type="ARBA" id="ARBA00023125"/>
    </source>
</evidence>
<dbReference type="GO" id="GO:0005634">
    <property type="term" value="C:nucleus"/>
    <property type="evidence" value="ECO:0007669"/>
    <property type="project" value="UniProtKB-SubCell"/>
</dbReference>
<dbReference type="EMBL" id="BTFZ01000011">
    <property type="protein sequence ID" value="GMM36571.1"/>
    <property type="molecule type" value="Genomic_DNA"/>
</dbReference>
<evidence type="ECO:0000256" key="1">
    <source>
        <dbReference type="ARBA" id="ARBA00004123"/>
    </source>
</evidence>
<dbReference type="Proteomes" id="UP001360560">
    <property type="component" value="Unassembled WGS sequence"/>
</dbReference>
<dbReference type="PANTHER" id="PTHR24384:SF189">
    <property type="entry name" value="C2H2-TYPE DOMAIN-CONTAINING PROTEIN-RELATED"/>
    <property type="match status" value="1"/>
</dbReference>
<feature type="compositionally biased region" description="Polar residues" evidence="11">
    <location>
        <begin position="71"/>
        <end position="95"/>
    </location>
</feature>
<keyword evidence="2" id="KW-0479">Metal-binding</keyword>
<feature type="domain" description="C2H2-type" evidence="12">
    <location>
        <begin position="579"/>
        <end position="606"/>
    </location>
</feature>
<dbReference type="GO" id="GO:0000978">
    <property type="term" value="F:RNA polymerase II cis-regulatory region sequence-specific DNA binding"/>
    <property type="evidence" value="ECO:0007669"/>
    <property type="project" value="TreeGrafter"/>
</dbReference>
<feature type="compositionally biased region" description="Polar residues" evidence="11">
    <location>
        <begin position="539"/>
        <end position="557"/>
    </location>
</feature>
<keyword evidence="3" id="KW-0677">Repeat</keyword>
<dbReference type="AlphaFoldDB" id="A0AAV5QPR7"/>
<evidence type="ECO:0000256" key="10">
    <source>
        <dbReference type="PROSITE-ProRule" id="PRU00042"/>
    </source>
</evidence>
<dbReference type="GO" id="GO:0008270">
    <property type="term" value="F:zinc ion binding"/>
    <property type="evidence" value="ECO:0007669"/>
    <property type="project" value="UniProtKB-KW"/>
</dbReference>
<dbReference type="GeneID" id="90074546"/>
<keyword evidence="6" id="KW-0805">Transcription regulation</keyword>
<evidence type="ECO:0000256" key="11">
    <source>
        <dbReference type="SAM" id="MobiDB-lite"/>
    </source>
</evidence>
<sequence>MCNNNHRHPHTGSVQKLHFDTNSTDQNNDIHSRYSGPSISTNHSRYSNFQPISTPKHHSSSSSPSVIMNRPSINTPSSNFSPISPGASTTLGSSSVHFSPTNGNFRNYSLGMSNSPINNALTGESSSQRHQQNQYFHSLSKANASNTSASQLHSPVLIKSPVPDGGWANQGKKLGSATSNSGRPNIMNTNDDIQMKLDEENERKIIPGTTSKFGASGRMHSVTYTNPGIKYPRYSKFGENVSSSDNKPSYPPIDENSVTNLSSFRLPSLDAMEFSGNSGFPDISTIKDRHQSILSSTTSSSSCFSANQVKRSSYLTTSSLQTSIDRLSINQKDGLIAAIPEYASSDGLSDYTGKQYPSRYDSRPLPMPPSMYSNNNNSRQLSDMVSETSTASVNSNSIYGASSYRGGKNEISLAAPPTPGSYFNDGGSASSGFLSNSSPTYNYQQQHSPIAPPVMKHLQFQSPLPPLPSPQQQLQHQLQQQQNNQQQQHNRHLQAGSTSVTSKHSRDSKSSKNSKNGLSVPDNTVMGNNEDNEMMIDPENSSSMAQGSSLNGIASNPSSLSNYTSTIKFNSSPEEERKYQCKTCGRKFKTSGHVSRHSRIHTGERKHVCPFPGCGARFARHDNCMQHYKTHSNLNGKTAERMRNLKLKEQLSTKKMKIKALIW</sequence>
<evidence type="ECO:0000259" key="12">
    <source>
        <dbReference type="PROSITE" id="PS50157"/>
    </source>
</evidence>
<feature type="domain" description="C2H2-type" evidence="12">
    <location>
        <begin position="607"/>
        <end position="636"/>
    </location>
</feature>
<keyword evidence="9" id="KW-0539">Nucleus</keyword>
<feature type="compositionally biased region" description="Polar residues" evidence="11">
    <location>
        <begin position="379"/>
        <end position="389"/>
    </location>
</feature>
<evidence type="ECO:0000256" key="4">
    <source>
        <dbReference type="ARBA" id="ARBA00022771"/>
    </source>
</evidence>
<comment type="subcellular location">
    <subcellularLocation>
        <location evidence="1">Nucleus</location>
    </subcellularLocation>
</comment>
<evidence type="ECO:0000256" key="8">
    <source>
        <dbReference type="ARBA" id="ARBA00023163"/>
    </source>
</evidence>
<dbReference type="GO" id="GO:0000981">
    <property type="term" value="F:DNA-binding transcription factor activity, RNA polymerase II-specific"/>
    <property type="evidence" value="ECO:0007669"/>
    <property type="project" value="UniProtKB-ARBA"/>
</dbReference>
<protein>
    <submittedName>
        <fullName evidence="13">Nrg2 protein</fullName>
    </submittedName>
</protein>
<gene>
    <name evidence="13" type="ORF">DASC09_038960</name>
</gene>
<dbReference type="SMART" id="SM00355">
    <property type="entry name" value="ZnF_C2H2"/>
    <property type="match status" value="2"/>
</dbReference>
<feature type="compositionally biased region" description="Polar residues" evidence="11">
    <location>
        <begin position="20"/>
        <end position="52"/>
    </location>
</feature>
<dbReference type="InterPro" id="IPR013087">
    <property type="entry name" value="Znf_C2H2_type"/>
</dbReference>
<evidence type="ECO:0000313" key="14">
    <source>
        <dbReference type="Proteomes" id="UP001360560"/>
    </source>
</evidence>
<evidence type="ECO:0000256" key="5">
    <source>
        <dbReference type="ARBA" id="ARBA00022833"/>
    </source>
</evidence>
<evidence type="ECO:0000256" key="9">
    <source>
        <dbReference type="ARBA" id="ARBA00023242"/>
    </source>
</evidence>
<evidence type="ECO:0000256" key="2">
    <source>
        <dbReference type="ARBA" id="ARBA00022723"/>
    </source>
</evidence>
<accession>A0AAV5QPR7</accession>
<name>A0AAV5QPR7_9ASCO</name>
<comment type="caution">
    <text evidence="13">The sequence shown here is derived from an EMBL/GenBank/DDBJ whole genome shotgun (WGS) entry which is preliminary data.</text>
</comment>
<reference evidence="13 14" key="1">
    <citation type="journal article" date="2023" name="Elife">
        <title>Identification of key yeast species and microbe-microbe interactions impacting larval growth of Drosophila in the wild.</title>
        <authorList>
            <person name="Mure A."/>
            <person name="Sugiura Y."/>
            <person name="Maeda R."/>
            <person name="Honda K."/>
            <person name="Sakurai N."/>
            <person name="Takahashi Y."/>
            <person name="Watada M."/>
            <person name="Katoh T."/>
            <person name="Gotoh A."/>
            <person name="Gotoh Y."/>
            <person name="Taniguchi I."/>
            <person name="Nakamura K."/>
            <person name="Hayashi T."/>
            <person name="Katayama T."/>
            <person name="Uemura T."/>
            <person name="Hattori Y."/>
        </authorList>
    </citation>
    <scope>NUCLEOTIDE SEQUENCE [LARGE SCALE GENOMIC DNA]</scope>
    <source>
        <strain evidence="13 14">SC-9</strain>
    </source>
</reference>
<dbReference type="PROSITE" id="PS50157">
    <property type="entry name" value="ZINC_FINGER_C2H2_2"/>
    <property type="match status" value="2"/>
</dbReference>
<dbReference type="RefSeq" id="XP_064853567.1">
    <property type="nucleotide sequence ID" value="XM_064997495.1"/>
</dbReference>
<organism evidence="13 14">
    <name type="scientific">Saccharomycopsis crataegensis</name>
    <dbReference type="NCBI Taxonomy" id="43959"/>
    <lineage>
        <taxon>Eukaryota</taxon>
        <taxon>Fungi</taxon>
        <taxon>Dikarya</taxon>
        <taxon>Ascomycota</taxon>
        <taxon>Saccharomycotina</taxon>
        <taxon>Saccharomycetes</taxon>
        <taxon>Saccharomycopsidaceae</taxon>
        <taxon>Saccharomycopsis</taxon>
    </lineage>
</organism>